<dbReference type="KEGG" id="sdn:Sden_0606"/>
<sequence length="136" mass="14637">MNKIILTLVLSLLSLPIFAEVVVIAHPSNGDTFDRKEIENIYLGKSRTFPSGAAVLPLNLDNSVPAREAFDSKVLNKTSTQIKSYWAQKVFTGKGTPPKEVGSVAEMLELVAANPSIIGYVDSSDATDAVKVIGKF</sequence>
<evidence type="ECO:0008006" key="4">
    <source>
        <dbReference type="Google" id="ProtNLM"/>
    </source>
</evidence>
<dbReference type="SUPFAM" id="SSF53850">
    <property type="entry name" value="Periplasmic binding protein-like II"/>
    <property type="match status" value="1"/>
</dbReference>
<dbReference type="Gene3D" id="3.40.190.10">
    <property type="entry name" value="Periplasmic binding protein-like II"/>
    <property type="match status" value="1"/>
</dbReference>
<protein>
    <recommendedName>
        <fullName evidence="4">Phosphate ABC transporter substrate-binding protein</fullName>
    </recommendedName>
</protein>
<proteinExistence type="predicted"/>
<name>Q12RN0_SHEDO</name>
<evidence type="ECO:0000256" key="1">
    <source>
        <dbReference type="SAM" id="SignalP"/>
    </source>
</evidence>
<keyword evidence="3" id="KW-1185">Reference proteome</keyword>
<dbReference type="Proteomes" id="UP000001982">
    <property type="component" value="Chromosome"/>
</dbReference>
<accession>Q12RN0</accession>
<evidence type="ECO:0000313" key="2">
    <source>
        <dbReference type="EMBL" id="ABE53896.1"/>
    </source>
</evidence>
<dbReference type="RefSeq" id="WP_011495061.1">
    <property type="nucleotide sequence ID" value="NC_007954.1"/>
</dbReference>
<dbReference type="HOGENOM" id="CLU_124904_1_1_6"/>
<evidence type="ECO:0000313" key="3">
    <source>
        <dbReference type="Proteomes" id="UP000001982"/>
    </source>
</evidence>
<organism evidence="2 3">
    <name type="scientific">Shewanella denitrificans (strain OS217 / ATCC BAA-1090 / DSM 15013)</name>
    <dbReference type="NCBI Taxonomy" id="318161"/>
    <lineage>
        <taxon>Bacteria</taxon>
        <taxon>Pseudomonadati</taxon>
        <taxon>Pseudomonadota</taxon>
        <taxon>Gammaproteobacteria</taxon>
        <taxon>Alteromonadales</taxon>
        <taxon>Shewanellaceae</taxon>
        <taxon>Shewanella</taxon>
    </lineage>
</organism>
<dbReference type="eggNOG" id="COG0226">
    <property type="taxonomic scope" value="Bacteria"/>
</dbReference>
<feature type="chain" id="PRO_5004181442" description="Phosphate ABC transporter substrate-binding protein" evidence="1">
    <location>
        <begin position="20"/>
        <end position="136"/>
    </location>
</feature>
<gene>
    <name evidence="2" type="ordered locus">Sden_0606</name>
</gene>
<dbReference type="EMBL" id="CP000302">
    <property type="protein sequence ID" value="ABE53896.1"/>
    <property type="molecule type" value="Genomic_DNA"/>
</dbReference>
<feature type="signal peptide" evidence="1">
    <location>
        <begin position="1"/>
        <end position="19"/>
    </location>
</feature>
<reference evidence="2 3" key="1">
    <citation type="submission" date="2006-03" db="EMBL/GenBank/DDBJ databases">
        <title>Complete sequence of Shewanella denitrificans OS217.</title>
        <authorList>
            <consortium name="US DOE Joint Genome Institute"/>
            <person name="Copeland A."/>
            <person name="Lucas S."/>
            <person name="Lapidus A."/>
            <person name="Barry K."/>
            <person name="Detter J.C."/>
            <person name="Glavina del Rio T."/>
            <person name="Hammon N."/>
            <person name="Israni S."/>
            <person name="Dalin E."/>
            <person name="Tice H."/>
            <person name="Pitluck S."/>
            <person name="Brettin T."/>
            <person name="Bruce D."/>
            <person name="Han C."/>
            <person name="Tapia R."/>
            <person name="Gilna P."/>
            <person name="Kiss H."/>
            <person name="Schmutz J."/>
            <person name="Larimer F."/>
            <person name="Land M."/>
            <person name="Hauser L."/>
            <person name="Kyrpides N."/>
            <person name="Lykidis A."/>
            <person name="Richardson P."/>
        </authorList>
    </citation>
    <scope>NUCLEOTIDE SEQUENCE [LARGE SCALE GENOMIC DNA]</scope>
    <source>
        <strain evidence="3">OS217 / ATCC BAA-1090 / DSM 15013</strain>
    </source>
</reference>
<dbReference type="AlphaFoldDB" id="Q12RN0"/>
<dbReference type="OrthoDB" id="5368544at2"/>
<dbReference type="STRING" id="318161.Sden_0606"/>
<keyword evidence="1" id="KW-0732">Signal</keyword>